<feature type="compositionally biased region" description="Basic and acidic residues" evidence="1">
    <location>
        <begin position="16"/>
        <end position="29"/>
    </location>
</feature>
<dbReference type="AlphaFoldDB" id="A0AAE1J0U2"/>
<keyword evidence="3" id="KW-1185">Reference proteome</keyword>
<accession>A0AAE1J0U2</accession>
<feature type="region of interest" description="Disordered" evidence="1">
    <location>
        <begin position="16"/>
        <end position="51"/>
    </location>
</feature>
<organism evidence="2 3">
    <name type="scientific">Acacia crassicarpa</name>
    <name type="common">northern wattle</name>
    <dbReference type="NCBI Taxonomy" id="499986"/>
    <lineage>
        <taxon>Eukaryota</taxon>
        <taxon>Viridiplantae</taxon>
        <taxon>Streptophyta</taxon>
        <taxon>Embryophyta</taxon>
        <taxon>Tracheophyta</taxon>
        <taxon>Spermatophyta</taxon>
        <taxon>Magnoliopsida</taxon>
        <taxon>eudicotyledons</taxon>
        <taxon>Gunneridae</taxon>
        <taxon>Pentapetalae</taxon>
        <taxon>rosids</taxon>
        <taxon>fabids</taxon>
        <taxon>Fabales</taxon>
        <taxon>Fabaceae</taxon>
        <taxon>Caesalpinioideae</taxon>
        <taxon>mimosoid clade</taxon>
        <taxon>Acacieae</taxon>
        <taxon>Acacia</taxon>
    </lineage>
</organism>
<comment type="caution">
    <text evidence="2">The sequence shown here is derived from an EMBL/GenBank/DDBJ whole genome shotgun (WGS) entry which is preliminary data.</text>
</comment>
<dbReference type="Proteomes" id="UP001293593">
    <property type="component" value="Unassembled WGS sequence"/>
</dbReference>
<feature type="region of interest" description="Disordered" evidence="1">
    <location>
        <begin position="94"/>
        <end position="113"/>
    </location>
</feature>
<name>A0AAE1J0U2_9FABA</name>
<gene>
    <name evidence="2" type="ORF">QN277_004650</name>
</gene>
<evidence type="ECO:0000313" key="2">
    <source>
        <dbReference type="EMBL" id="KAK4261687.1"/>
    </source>
</evidence>
<dbReference type="EMBL" id="JAWXYG010000010">
    <property type="protein sequence ID" value="KAK4261687.1"/>
    <property type="molecule type" value="Genomic_DNA"/>
</dbReference>
<evidence type="ECO:0000256" key="1">
    <source>
        <dbReference type="SAM" id="MobiDB-lite"/>
    </source>
</evidence>
<protein>
    <submittedName>
        <fullName evidence="2">Uncharacterized protein</fullName>
    </submittedName>
</protein>
<evidence type="ECO:0000313" key="3">
    <source>
        <dbReference type="Proteomes" id="UP001293593"/>
    </source>
</evidence>
<sequence length="135" mass="15346">MKVVAAAEVAANMAKKEEASQQSIYDDKLNNGPASATQETMHRSRSLSRSDRINSEDKIYRRYNTTIQLLGIRILNLMNQIVMKRMKWKKKKLRGVLPPPVPSSQDGNARVHPKLPDYDELAAGFEALKFKKSQF</sequence>
<reference evidence="2" key="1">
    <citation type="submission" date="2023-10" db="EMBL/GenBank/DDBJ databases">
        <title>Chromosome-level genome of the transformable northern wattle, Acacia crassicarpa.</title>
        <authorList>
            <person name="Massaro I."/>
            <person name="Sinha N.R."/>
            <person name="Poethig S."/>
            <person name="Leichty A.R."/>
        </authorList>
    </citation>
    <scope>NUCLEOTIDE SEQUENCE</scope>
    <source>
        <strain evidence="2">Acra3RX</strain>
        <tissue evidence="2">Leaf</tissue>
    </source>
</reference>
<proteinExistence type="predicted"/>